<keyword evidence="4" id="KW-0256">Endoplasmic reticulum</keyword>
<proteinExistence type="predicted"/>
<keyword evidence="3 9" id="KW-0812">Transmembrane</keyword>
<reference evidence="11" key="1">
    <citation type="journal article" date="2014" name="PLoS ONE">
        <title>The genome and linkage map of the northern pike (Esox lucius): conserved synteny revealed between the salmonid sister group and the Neoteleostei.</title>
        <authorList>
            <person name="Rondeau E.B."/>
            <person name="Minkley D.R."/>
            <person name="Leong J.S."/>
            <person name="Messmer A.M."/>
            <person name="Jantzen J.R."/>
            <person name="von Schalburg K.R."/>
            <person name="Lemon C."/>
            <person name="Bird N.H."/>
            <person name="Koop B.F."/>
        </authorList>
    </citation>
    <scope>NUCLEOTIDE SEQUENCE</scope>
</reference>
<protein>
    <recommendedName>
        <fullName evidence="2">Seipin</fullName>
    </recommendedName>
</protein>
<keyword evidence="7 9" id="KW-0472">Membrane</keyword>
<dbReference type="Pfam" id="PF06775">
    <property type="entry name" value="Seipin"/>
    <property type="match status" value="1"/>
</dbReference>
<dbReference type="PANTHER" id="PTHR21212">
    <property type="entry name" value="BERNARDINELLI-SEIP CONGENITAL LIPODYSTROPHY 2 HOMOLOG BSCL2 PROTEIN"/>
    <property type="match status" value="1"/>
</dbReference>
<evidence type="ECO:0000256" key="9">
    <source>
        <dbReference type="SAM" id="Phobius"/>
    </source>
</evidence>
<evidence type="ECO:0000256" key="1">
    <source>
        <dbReference type="ARBA" id="ARBA00004477"/>
    </source>
</evidence>
<gene>
    <name evidence="10" type="primary">BSCL2</name>
</gene>
<keyword evidence="5 9" id="KW-1133">Transmembrane helix</keyword>
<evidence type="ECO:0000256" key="5">
    <source>
        <dbReference type="ARBA" id="ARBA00022989"/>
    </source>
</evidence>
<evidence type="ECO:0000256" key="3">
    <source>
        <dbReference type="ARBA" id="ARBA00022692"/>
    </source>
</evidence>
<comment type="subcellular location">
    <subcellularLocation>
        <location evidence="1">Endoplasmic reticulum membrane</location>
        <topology evidence="1">Multi-pass membrane protein</topology>
    </subcellularLocation>
</comment>
<organism evidence="10 11">
    <name type="scientific">Esox lucius</name>
    <name type="common">Northern pike</name>
    <dbReference type="NCBI Taxonomy" id="8010"/>
    <lineage>
        <taxon>Eukaryota</taxon>
        <taxon>Metazoa</taxon>
        <taxon>Chordata</taxon>
        <taxon>Craniata</taxon>
        <taxon>Vertebrata</taxon>
        <taxon>Euteleostomi</taxon>
        <taxon>Actinopterygii</taxon>
        <taxon>Neopterygii</taxon>
        <taxon>Teleostei</taxon>
        <taxon>Protacanthopterygii</taxon>
        <taxon>Esociformes</taxon>
        <taxon>Esocidae</taxon>
        <taxon>Esox</taxon>
    </lineage>
</organism>
<evidence type="ECO:0000256" key="7">
    <source>
        <dbReference type="ARBA" id="ARBA00023136"/>
    </source>
</evidence>
<feature type="compositionally biased region" description="Basic and acidic residues" evidence="8">
    <location>
        <begin position="322"/>
        <end position="350"/>
    </location>
</feature>
<dbReference type="GO" id="GO:0006629">
    <property type="term" value="P:lipid metabolic process"/>
    <property type="evidence" value="ECO:0007669"/>
    <property type="project" value="UniProtKB-KW"/>
</dbReference>
<reference evidence="10" key="3">
    <citation type="submission" date="2025-08" db="UniProtKB">
        <authorList>
            <consortium name="Ensembl"/>
        </authorList>
    </citation>
    <scope>IDENTIFICATION</scope>
</reference>
<dbReference type="Bgee" id="ENSELUG00000008564">
    <property type="expression patterns" value="Expressed in spleen and 14 other cell types or tissues"/>
</dbReference>
<dbReference type="CDD" id="cd23995">
    <property type="entry name" value="Seipin_BSCL2_like"/>
    <property type="match status" value="1"/>
</dbReference>
<evidence type="ECO:0000313" key="11">
    <source>
        <dbReference type="Proteomes" id="UP000265140"/>
    </source>
</evidence>
<dbReference type="AlphaFoldDB" id="A0A3P8XVP6"/>
<name>A0A3P8XVP6_ESOLU</name>
<dbReference type="InterPro" id="IPR009617">
    <property type="entry name" value="Seipin"/>
</dbReference>
<accession>A0A3P8XVP6</accession>
<evidence type="ECO:0000256" key="4">
    <source>
        <dbReference type="ARBA" id="ARBA00022824"/>
    </source>
</evidence>
<reference evidence="10" key="2">
    <citation type="submission" date="2020-02" db="EMBL/GenBank/DDBJ databases">
        <title>Esox lucius (northern pike) genome, fEsoLuc1, primary haplotype.</title>
        <authorList>
            <person name="Myers G."/>
            <person name="Karagic N."/>
            <person name="Meyer A."/>
            <person name="Pippel M."/>
            <person name="Reichard M."/>
            <person name="Winkler S."/>
            <person name="Tracey A."/>
            <person name="Sims Y."/>
            <person name="Howe K."/>
            <person name="Rhie A."/>
            <person name="Formenti G."/>
            <person name="Durbin R."/>
            <person name="Fedrigo O."/>
            <person name="Jarvis E.D."/>
        </authorList>
    </citation>
    <scope>NUCLEOTIDE SEQUENCE [LARGE SCALE GENOMIC DNA]</scope>
</reference>
<keyword evidence="6" id="KW-0443">Lipid metabolism</keyword>
<feature type="transmembrane region" description="Helical" evidence="9">
    <location>
        <begin position="44"/>
        <end position="69"/>
    </location>
</feature>
<sequence length="364" mass="41073">MERGREHLGTEGHRESDLVEPTLLWLRDSVATVRLQARQRVLQGALLLCAVGLLLWTSIFLYGSFYFSYMPQATYSTPVHYYYRTDCDSSASILCSFPIANISLLQNGKNQAMTYGQPYQISLELEMPESPANRELGMFMVKMSCYSRGGQTLTSSARSAMLHYRSSLLRTLGTLFFIPFFLSGMADQRQTVEVELFSEYIEDSYAPSIGAIIEIQSQRVQIYSSQLNIHAHFTGISVLLFFSYLRLLSSQFIIPRQVRERISFPQRPARMDKSQDTDPEDEHSDPTEIESSSSGALVEAPVTASCLSQEEESSVIAGGDEMDVRQRFHNEVDLEETMEKQGETPKHSDSTLRSQIRTSACPIS</sequence>
<dbReference type="GO" id="GO:0005789">
    <property type="term" value="C:endoplasmic reticulum membrane"/>
    <property type="evidence" value="ECO:0007669"/>
    <property type="project" value="UniProtKB-SubCell"/>
</dbReference>
<evidence type="ECO:0000256" key="2">
    <source>
        <dbReference type="ARBA" id="ARBA00022064"/>
    </source>
</evidence>
<dbReference type="GeneTree" id="ENSGT00390000011639"/>
<dbReference type="GO" id="GO:0140042">
    <property type="term" value="P:lipid droplet formation"/>
    <property type="evidence" value="ECO:0007669"/>
    <property type="project" value="UniProtKB-ARBA"/>
</dbReference>
<evidence type="ECO:0000256" key="8">
    <source>
        <dbReference type="SAM" id="MobiDB-lite"/>
    </source>
</evidence>
<evidence type="ECO:0000256" key="6">
    <source>
        <dbReference type="ARBA" id="ARBA00023098"/>
    </source>
</evidence>
<evidence type="ECO:0000313" key="10">
    <source>
        <dbReference type="Ensembl" id="ENSELUP00000007835.2"/>
    </source>
</evidence>
<keyword evidence="11" id="KW-1185">Reference proteome</keyword>
<feature type="region of interest" description="Disordered" evidence="8">
    <location>
        <begin position="264"/>
        <end position="364"/>
    </location>
</feature>
<dbReference type="PANTHER" id="PTHR21212:SF0">
    <property type="entry name" value="SEIPIN"/>
    <property type="match status" value="1"/>
</dbReference>
<reference evidence="10" key="4">
    <citation type="submission" date="2025-09" db="UniProtKB">
        <authorList>
            <consortium name="Ensembl"/>
        </authorList>
    </citation>
    <scope>IDENTIFICATION</scope>
</reference>
<dbReference type="Ensembl" id="ENSELUT00000006599.3">
    <property type="protein sequence ID" value="ENSELUP00000007835.2"/>
    <property type="gene ID" value="ENSELUG00000008564.3"/>
</dbReference>
<dbReference type="Proteomes" id="UP000265140">
    <property type="component" value="Chromosome 4"/>
</dbReference>